<sequence length="88" mass="9539">WDLVCELKVFNQAAATIFFMGLTAGSVISGYLADRFGRRNIYLLSALISLLSGVTSAFSVSYIMFSISRFICGVSLMGFSLIPLTLGK</sequence>
<keyword evidence="4 5" id="KW-0472">Membrane</keyword>
<evidence type="ECO:0000313" key="7">
    <source>
        <dbReference type="EMBL" id="KAG8430238.1"/>
    </source>
</evidence>
<dbReference type="SUPFAM" id="SSF103473">
    <property type="entry name" value="MFS general substrate transporter"/>
    <property type="match status" value="1"/>
</dbReference>
<dbReference type="PROSITE" id="PS00216">
    <property type="entry name" value="SUGAR_TRANSPORT_1"/>
    <property type="match status" value="1"/>
</dbReference>
<dbReference type="Gene3D" id="1.20.1250.20">
    <property type="entry name" value="MFS general substrate transporter like domains"/>
    <property type="match status" value="1"/>
</dbReference>
<comment type="caution">
    <text evidence="7">The sequence shown here is derived from an EMBL/GenBank/DDBJ whole genome shotgun (WGS) entry which is preliminary data.</text>
</comment>
<keyword evidence="3 5" id="KW-1133">Transmembrane helix</keyword>
<dbReference type="InterPro" id="IPR011701">
    <property type="entry name" value="MFS"/>
</dbReference>
<dbReference type="Proteomes" id="UP000812440">
    <property type="component" value="Unassembled WGS sequence"/>
</dbReference>
<protein>
    <recommendedName>
        <fullName evidence="6">Major facilitator superfamily (MFS) profile domain-containing protein</fullName>
    </recommendedName>
</protein>
<comment type="subcellular location">
    <subcellularLocation>
        <location evidence="1">Membrane</location>
        <topology evidence="1">Multi-pass membrane protein</topology>
    </subcellularLocation>
</comment>
<evidence type="ECO:0000256" key="3">
    <source>
        <dbReference type="ARBA" id="ARBA00022989"/>
    </source>
</evidence>
<reference evidence="7" key="1">
    <citation type="thesis" date="2020" institute="ProQuest LLC" country="789 East Eisenhower Parkway, Ann Arbor, MI, USA">
        <title>Comparative Genomics and Chromosome Evolution.</title>
        <authorList>
            <person name="Mudd A.B."/>
        </authorList>
    </citation>
    <scope>NUCLEOTIDE SEQUENCE</scope>
    <source>
        <strain evidence="7">Female2</strain>
        <tissue evidence="7">Blood</tissue>
    </source>
</reference>
<dbReference type="Pfam" id="PF07690">
    <property type="entry name" value="MFS_1"/>
    <property type="match status" value="1"/>
</dbReference>
<dbReference type="OrthoDB" id="2544694at2759"/>
<proteinExistence type="predicted"/>
<dbReference type="PANTHER" id="PTHR24064">
    <property type="entry name" value="SOLUTE CARRIER FAMILY 22 MEMBER"/>
    <property type="match status" value="1"/>
</dbReference>
<dbReference type="GO" id="GO:0022857">
    <property type="term" value="F:transmembrane transporter activity"/>
    <property type="evidence" value="ECO:0007669"/>
    <property type="project" value="InterPro"/>
</dbReference>
<evidence type="ECO:0000313" key="8">
    <source>
        <dbReference type="Proteomes" id="UP000812440"/>
    </source>
</evidence>
<dbReference type="PROSITE" id="PS50850">
    <property type="entry name" value="MFS"/>
    <property type="match status" value="1"/>
</dbReference>
<evidence type="ECO:0000256" key="4">
    <source>
        <dbReference type="ARBA" id="ARBA00023136"/>
    </source>
</evidence>
<evidence type="ECO:0000256" key="2">
    <source>
        <dbReference type="ARBA" id="ARBA00022692"/>
    </source>
</evidence>
<feature type="transmembrane region" description="Helical" evidence="5">
    <location>
        <begin position="67"/>
        <end position="86"/>
    </location>
</feature>
<evidence type="ECO:0000259" key="6">
    <source>
        <dbReference type="PROSITE" id="PS50850"/>
    </source>
</evidence>
<gene>
    <name evidence="7" type="ORF">GDO86_018192</name>
</gene>
<name>A0A8T2IHL2_9PIPI</name>
<feature type="non-terminal residue" evidence="7">
    <location>
        <position position="88"/>
    </location>
</feature>
<dbReference type="AlphaFoldDB" id="A0A8T2IHL2"/>
<dbReference type="GO" id="GO:0016020">
    <property type="term" value="C:membrane"/>
    <property type="evidence" value="ECO:0007669"/>
    <property type="project" value="UniProtKB-SubCell"/>
</dbReference>
<evidence type="ECO:0000256" key="1">
    <source>
        <dbReference type="ARBA" id="ARBA00004141"/>
    </source>
</evidence>
<dbReference type="InterPro" id="IPR005829">
    <property type="entry name" value="Sugar_transporter_CS"/>
</dbReference>
<feature type="transmembrane region" description="Helical" evidence="5">
    <location>
        <begin position="40"/>
        <end position="61"/>
    </location>
</feature>
<keyword evidence="8" id="KW-1185">Reference proteome</keyword>
<feature type="domain" description="Major facilitator superfamily (MFS) profile" evidence="6">
    <location>
        <begin position="1"/>
        <end position="88"/>
    </location>
</feature>
<accession>A0A8T2IHL2</accession>
<organism evidence="7 8">
    <name type="scientific">Hymenochirus boettgeri</name>
    <name type="common">Congo dwarf clawed frog</name>
    <dbReference type="NCBI Taxonomy" id="247094"/>
    <lineage>
        <taxon>Eukaryota</taxon>
        <taxon>Metazoa</taxon>
        <taxon>Chordata</taxon>
        <taxon>Craniata</taxon>
        <taxon>Vertebrata</taxon>
        <taxon>Euteleostomi</taxon>
        <taxon>Amphibia</taxon>
        <taxon>Batrachia</taxon>
        <taxon>Anura</taxon>
        <taxon>Pipoidea</taxon>
        <taxon>Pipidae</taxon>
        <taxon>Pipinae</taxon>
        <taxon>Hymenochirus</taxon>
    </lineage>
</organism>
<feature type="transmembrane region" description="Helical" evidence="5">
    <location>
        <begin position="12"/>
        <end position="33"/>
    </location>
</feature>
<feature type="non-terminal residue" evidence="7">
    <location>
        <position position="1"/>
    </location>
</feature>
<dbReference type="InterPro" id="IPR036259">
    <property type="entry name" value="MFS_trans_sf"/>
</dbReference>
<evidence type="ECO:0000256" key="5">
    <source>
        <dbReference type="SAM" id="Phobius"/>
    </source>
</evidence>
<dbReference type="EMBL" id="JAACNH010001292">
    <property type="protein sequence ID" value="KAG8430238.1"/>
    <property type="molecule type" value="Genomic_DNA"/>
</dbReference>
<dbReference type="InterPro" id="IPR020846">
    <property type="entry name" value="MFS_dom"/>
</dbReference>
<keyword evidence="2 5" id="KW-0812">Transmembrane</keyword>